<dbReference type="InterPro" id="IPR003598">
    <property type="entry name" value="Ig_sub2"/>
</dbReference>
<evidence type="ECO:0000256" key="11">
    <source>
        <dbReference type="ARBA" id="ARBA00023319"/>
    </source>
</evidence>
<dbReference type="Pfam" id="PF13927">
    <property type="entry name" value="Ig_3"/>
    <property type="match status" value="2"/>
</dbReference>
<evidence type="ECO:0000256" key="1">
    <source>
        <dbReference type="ARBA" id="ARBA00004251"/>
    </source>
</evidence>
<dbReference type="CDD" id="cd00063">
    <property type="entry name" value="FN3"/>
    <property type="match status" value="2"/>
</dbReference>
<sequence>MLFTPVALQVNITPPQGEVSIGDGRFFICEVDGGAKEIEWYSPSGQRIEANLQDITVNRMDESTSSLTIYRATLSNAGTYRCVARRGSEEGEATVNLKIFQKITFKHVPSPQEFNEGDDASIVCEVESIPPAHTSWRYNKATIQPKKDVRFKIQPDHLQIRGIRKTDEGTYTCMARILERGEIDYKDIKVVINVVPTIRVRHVEVNATGEAGHSTVLACDADGFPEPLVTWARSGELLEEGERYSFNEDGSEMTIRDVRKLDEGEYTCIATNKAGQSEQELSLRVFVKPKITFLENQTTTEMEEQVTLTCDATGDPTPTITWSFGQRVFTDGEQASWTRPEQHKSSDGNVVVRSDARVSSLTLKFAQYTDAGQYVCTARNTIGHDSQSMYLEVRYAPKILGAVTVYTWEGNPANISCEVLAHPSDVALYWLRDGLQLPSTNTTNIKIYNTPSASFLEVTPESQNDFGSYNCTASNEIGTESKEFILIQADVPSSPIIELVEPYSSTAKVEFLAPESSGGVAILKYHAQWRVEGHGKWEERVYDAKDAEVSSITISRLKPATHYEVKMSAVNGKGEGESSLPTVFKTEPVREPSAPKIKGSLQPQGNSFKVTWMKQDDGGSPITHYLVRYKAKSAQEWHQEMRMPSGSDYAVLSGLAWDTEYQLLVLAENIQGKSPPGTLTFKTAAQPAATSDSMGEGSPLTTGVIVGILVVVFVLLLVAVDATCYFLNRCGLLMCIAVNVCGKGGPGSKGKDIEQGKAAFIKDESNQPIVEMRTEEEPTANHDAGGHTEPNETTPLTEPEQLTDPVTATLDLSLSVATNSDTFDTNQNSPTSESTTLTSSITAPPLETAPAPSAPAAPATKAPAPAPPTPAPAPAPPAPTPTATPPMTTATHPPPTATPPPASATPRPKCAPWWI</sequence>
<proteinExistence type="predicted"/>
<dbReference type="FunFam" id="2.60.40.10:FF:000173">
    <property type="entry name" value="Neural cell adhesion molecule 1"/>
    <property type="match status" value="1"/>
</dbReference>
<evidence type="ECO:0000259" key="15">
    <source>
        <dbReference type="PROSITE" id="PS50853"/>
    </source>
</evidence>
<dbReference type="PROSITE" id="PS50835">
    <property type="entry name" value="IG_LIKE"/>
    <property type="match status" value="5"/>
</dbReference>
<keyword evidence="10" id="KW-0325">Glycoprotein</keyword>
<keyword evidence="6" id="KW-0130">Cell adhesion</keyword>
<dbReference type="FunFam" id="2.60.40.10:FF:001932">
    <property type="entry name" value="Neural cell adhesion molecule 1a"/>
    <property type="match status" value="1"/>
</dbReference>
<evidence type="ECO:0000256" key="8">
    <source>
        <dbReference type="ARBA" id="ARBA00023136"/>
    </source>
</evidence>
<feature type="region of interest" description="Disordered" evidence="12">
    <location>
        <begin position="818"/>
        <end position="915"/>
    </location>
</feature>
<dbReference type="InterPro" id="IPR003961">
    <property type="entry name" value="FN3_dom"/>
</dbReference>
<comment type="subcellular location">
    <subcellularLocation>
        <location evidence="1">Cell membrane</location>
        <topology evidence="1">Single-pass type I membrane protein</topology>
    </subcellularLocation>
</comment>
<evidence type="ECO:0000256" key="7">
    <source>
        <dbReference type="ARBA" id="ARBA00022989"/>
    </source>
</evidence>
<feature type="compositionally biased region" description="Pro residues" evidence="12">
    <location>
        <begin position="892"/>
        <end position="903"/>
    </location>
</feature>
<dbReference type="AlphaFoldDB" id="A0ABD1JHM8"/>
<dbReference type="FunFam" id="2.60.40.10:FF:004530">
    <property type="match status" value="1"/>
</dbReference>
<feature type="domain" description="Fibronectin type-III" evidence="15">
    <location>
        <begin position="491"/>
        <end position="589"/>
    </location>
</feature>
<comment type="caution">
    <text evidence="16">The sequence shown here is derived from an EMBL/GenBank/DDBJ whole genome shotgun (WGS) entry which is preliminary data.</text>
</comment>
<keyword evidence="4" id="KW-0732">Signal</keyword>
<evidence type="ECO:0000256" key="2">
    <source>
        <dbReference type="ARBA" id="ARBA00022475"/>
    </source>
</evidence>
<feature type="compositionally biased region" description="Low complexity" evidence="12">
    <location>
        <begin position="829"/>
        <end position="863"/>
    </location>
</feature>
<gene>
    <name evidence="16" type="ORF">ACEWY4_018838</name>
</gene>
<keyword evidence="9" id="KW-1015">Disulfide bond</keyword>
<dbReference type="Gene3D" id="2.60.40.10">
    <property type="entry name" value="Immunoglobulins"/>
    <property type="match status" value="7"/>
</dbReference>
<dbReference type="InterPro" id="IPR013098">
    <property type="entry name" value="Ig_I-set"/>
</dbReference>
<dbReference type="InterPro" id="IPR013783">
    <property type="entry name" value="Ig-like_fold"/>
</dbReference>
<dbReference type="PROSITE" id="PS50853">
    <property type="entry name" value="FN3"/>
    <property type="match status" value="2"/>
</dbReference>
<feature type="compositionally biased region" description="Basic and acidic residues" evidence="12">
    <location>
        <begin position="775"/>
        <end position="790"/>
    </location>
</feature>
<dbReference type="GO" id="GO:0007155">
    <property type="term" value="P:cell adhesion"/>
    <property type="evidence" value="ECO:0007669"/>
    <property type="project" value="UniProtKB-KW"/>
</dbReference>
<protein>
    <recommendedName>
        <fullName evidence="18">Neural cell adhesion molecule 1a</fullName>
    </recommendedName>
</protein>
<keyword evidence="2" id="KW-1003">Cell membrane</keyword>
<evidence type="ECO:0000256" key="10">
    <source>
        <dbReference type="ARBA" id="ARBA00023180"/>
    </source>
</evidence>
<dbReference type="SUPFAM" id="SSF48726">
    <property type="entry name" value="Immunoglobulin"/>
    <property type="match status" value="5"/>
</dbReference>
<evidence type="ECO:0000313" key="16">
    <source>
        <dbReference type="EMBL" id="KAL2085518.1"/>
    </source>
</evidence>
<dbReference type="SMART" id="SM00060">
    <property type="entry name" value="FN3"/>
    <property type="match status" value="2"/>
</dbReference>
<reference evidence="16 17" key="1">
    <citation type="submission" date="2024-09" db="EMBL/GenBank/DDBJ databases">
        <title>A chromosome-level genome assembly of Gray's grenadier anchovy, Coilia grayii.</title>
        <authorList>
            <person name="Fu Z."/>
        </authorList>
    </citation>
    <scope>NUCLEOTIDE SEQUENCE [LARGE SCALE GENOMIC DNA]</scope>
    <source>
        <strain evidence="16">G4</strain>
        <tissue evidence="16">Muscle</tissue>
    </source>
</reference>
<dbReference type="InterPro" id="IPR003599">
    <property type="entry name" value="Ig_sub"/>
</dbReference>
<keyword evidence="7 13" id="KW-1133">Transmembrane helix</keyword>
<dbReference type="PANTHER" id="PTHR45080">
    <property type="entry name" value="CONTACTIN 5"/>
    <property type="match status" value="1"/>
</dbReference>
<dbReference type="Pfam" id="PF07679">
    <property type="entry name" value="I-set"/>
    <property type="match status" value="3"/>
</dbReference>
<dbReference type="FunFam" id="2.60.40.10:FF:000159">
    <property type="entry name" value="neural cell adhesion molecule 1 isoform X2"/>
    <property type="match status" value="1"/>
</dbReference>
<evidence type="ECO:0000256" key="3">
    <source>
        <dbReference type="ARBA" id="ARBA00022692"/>
    </source>
</evidence>
<feature type="compositionally biased region" description="Pro residues" evidence="12">
    <location>
        <begin position="864"/>
        <end position="884"/>
    </location>
</feature>
<feature type="domain" description="Fibronectin type-III" evidence="15">
    <location>
        <begin position="591"/>
        <end position="687"/>
    </location>
</feature>
<dbReference type="InterPro" id="IPR036179">
    <property type="entry name" value="Ig-like_dom_sf"/>
</dbReference>
<dbReference type="SMART" id="SM00408">
    <property type="entry name" value="IGc2"/>
    <property type="match status" value="5"/>
</dbReference>
<feature type="domain" description="Ig-like" evidence="14">
    <location>
        <begin position="101"/>
        <end position="189"/>
    </location>
</feature>
<feature type="compositionally biased region" description="Polar residues" evidence="12">
    <location>
        <begin position="818"/>
        <end position="828"/>
    </location>
</feature>
<keyword evidence="3 13" id="KW-0812">Transmembrane</keyword>
<feature type="domain" description="Ig-like" evidence="14">
    <location>
        <begin position="289"/>
        <end position="394"/>
    </location>
</feature>
<name>A0ABD1JHM8_9TELE</name>
<evidence type="ECO:0000256" key="9">
    <source>
        <dbReference type="ARBA" id="ARBA00023157"/>
    </source>
</evidence>
<feature type="transmembrane region" description="Helical" evidence="13">
    <location>
        <begin position="704"/>
        <end position="727"/>
    </location>
</feature>
<organism evidence="16 17">
    <name type="scientific">Coilia grayii</name>
    <name type="common">Gray's grenadier anchovy</name>
    <dbReference type="NCBI Taxonomy" id="363190"/>
    <lineage>
        <taxon>Eukaryota</taxon>
        <taxon>Metazoa</taxon>
        <taxon>Chordata</taxon>
        <taxon>Craniata</taxon>
        <taxon>Vertebrata</taxon>
        <taxon>Euteleostomi</taxon>
        <taxon>Actinopterygii</taxon>
        <taxon>Neopterygii</taxon>
        <taxon>Teleostei</taxon>
        <taxon>Clupei</taxon>
        <taxon>Clupeiformes</taxon>
        <taxon>Clupeoidei</taxon>
        <taxon>Engraulidae</taxon>
        <taxon>Coilinae</taxon>
        <taxon>Coilia</taxon>
    </lineage>
</organism>
<keyword evidence="17" id="KW-1185">Reference proteome</keyword>
<dbReference type="SMART" id="SM00409">
    <property type="entry name" value="IG"/>
    <property type="match status" value="5"/>
</dbReference>
<dbReference type="GO" id="GO:0005886">
    <property type="term" value="C:plasma membrane"/>
    <property type="evidence" value="ECO:0007669"/>
    <property type="project" value="UniProtKB-SubCell"/>
</dbReference>
<dbReference type="FunFam" id="2.60.40.10:FF:000636">
    <property type="entry name" value="Neural cell adhesion molecule 2"/>
    <property type="match status" value="1"/>
</dbReference>
<evidence type="ECO:0000259" key="14">
    <source>
        <dbReference type="PROSITE" id="PS50835"/>
    </source>
</evidence>
<keyword evidence="8 13" id="KW-0472">Membrane</keyword>
<evidence type="ECO:0000256" key="12">
    <source>
        <dbReference type="SAM" id="MobiDB-lite"/>
    </source>
</evidence>
<keyword evidence="11" id="KW-0393">Immunoglobulin domain</keyword>
<feature type="domain" description="Ig-like" evidence="14">
    <location>
        <begin position="5"/>
        <end position="96"/>
    </location>
</feature>
<dbReference type="SUPFAM" id="SSF49265">
    <property type="entry name" value="Fibronectin type III"/>
    <property type="match status" value="1"/>
</dbReference>
<feature type="compositionally biased region" description="Low complexity" evidence="12">
    <location>
        <begin position="791"/>
        <end position="800"/>
    </location>
</feature>
<feature type="region of interest" description="Disordered" evidence="12">
    <location>
        <begin position="775"/>
        <end position="800"/>
    </location>
</feature>
<dbReference type="PRINTS" id="PR01838">
    <property type="entry name" value="NCAMFAMILY"/>
</dbReference>
<evidence type="ECO:0000256" key="13">
    <source>
        <dbReference type="SAM" id="Phobius"/>
    </source>
</evidence>
<keyword evidence="5" id="KW-0677">Repeat</keyword>
<evidence type="ECO:0000313" key="17">
    <source>
        <dbReference type="Proteomes" id="UP001591681"/>
    </source>
</evidence>
<evidence type="ECO:0000256" key="5">
    <source>
        <dbReference type="ARBA" id="ARBA00022737"/>
    </source>
</evidence>
<dbReference type="InterPro" id="IPR036116">
    <property type="entry name" value="FN3_sf"/>
</dbReference>
<dbReference type="InterPro" id="IPR050958">
    <property type="entry name" value="Cell_Adh-Cytoskel_Orgn"/>
</dbReference>
<dbReference type="InterPro" id="IPR007110">
    <property type="entry name" value="Ig-like_dom"/>
</dbReference>
<dbReference type="Proteomes" id="UP001591681">
    <property type="component" value="Unassembled WGS sequence"/>
</dbReference>
<evidence type="ECO:0000256" key="6">
    <source>
        <dbReference type="ARBA" id="ARBA00022889"/>
    </source>
</evidence>
<feature type="domain" description="Ig-like" evidence="14">
    <location>
        <begin position="196"/>
        <end position="282"/>
    </location>
</feature>
<dbReference type="PANTHER" id="PTHR45080:SF29">
    <property type="entry name" value="NEURAL CELL ADHESION MOLECULE 1-LIKE ISOFORM X1"/>
    <property type="match status" value="1"/>
</dbReference>
<dbReference type="Pfam" id="PF00041">
    <property type="entry name" value="fn3"/>
    <property type="match status" value="2"/>
</dbReference>
<dbReference type="FunFam" id="2.60.40.10:FF:000086">
    <property type="entry name" value="Neural cell adhesion molecule 1"/>
    <property type="match status" value="1"/>
</dbReference>
<dbReference type="InterPro" id="IPR009138">
    <property type="entry name" value="Neural_cell_adh"/>
</dbReference>
<evidence type="ECO:0000256" key="4">
    <source>
        <dbReference type="ARBA" id="ARBA00022729"/>
    </source>
</evidence>
<accession>A0ABD1JHM8</accession>
<dbReference type="EMBL" id="JBHFQA010000016">
    <property type="protein sequence ID" value="KAL2085518.1"/>
    <property type="molecule type" value="Genomic_DNA"/>
</dbReference>
<evidence type="ECO:0008006" key="18">
    <source>
        <dbReference type="Google" id="ProtNLM"/>
    </source>
</evidence>
<feature type="domain" description="Ig-like" evidence="14">
    <location>
        <begin position="397"/>
        <end position="485"/>
    </location>
</feature>